<evidence type="ECO:0000313" key="3">
    <source>
        <dbReference type="EMBL" id="CAD8489396.1"/>
    </source>
</evidence>
<dbReference type="PANTHER" id="PTHR47992">
    <property type="entry name" value="PROTEIN PHOSPHATASE"/>
    <property type="match status" value="1"/>
</dbReference>
<dbReference type="SMART" id="SM00331">
    <property type="entry name" value="PP2C_SIG"/>
    <property type="match status" value="1"/>
</dbReference>
<keyword evidence="1" id="KW-0812">Transmembrane</keyword>
<dbReference type="InterPro" id="IPR036457">
    <property type="entry name" value="PPM-type-like_dom_sf"/>
</dbReference>
<gene>
    <name evidence="3" type="ORF">HPHI1048_LOCUS13344</name>
</gene>
<dbReference type="PROSITE" id="PS51257">
    <property type="entry name" value="PROKAR_LIPOPROTEIN"/>
    <property type="match status" value="1"/>
</dbReference>
<evidence type="ECO:0000256" key="1">
    <source>
        <dbReference type="SAM" id="Phobius"/>
    </source>
</evidence>
<dbReference type="GO" id="GO:0004722">
    <property type="term" value="F:protein serine/threonine phosphatase activity"/>
    <property type="evidence" value="ECO:0007669"/>
    <property type="project" value="InterPro"/>
</dbReference>
<dbReference type="InterPro" id="IPR015655">
    <property type="entry name" value="PP2C"/>
</dbReference>
<dbReference type="InterPro" id="IPR001932">
    <property type="entry name" value="PPM-type_phosphatase-like_dom"/>
</dbReference>
<dbReference type="AlphaFoldDB" id="A0A7S0EMD6"/>
<accession>A0A7S0EMD6</accession>
<protein>
    <recommendedName>
        <fullName evidence="2">PPM-type phosphatase domain-containing protein</fullName>
    </recommendedName>
</protein>
<evidence type="ECO:0000259" key="2">
    <source>
        <dbReference type="PROSITE" id="PS51746"/>
    </source>
</evidence>
<dbReference type="Pfam" id="PF00481">
    <property type="entry name" value="PP2C"/>
    <property type="match status" value="1"/>
</dbReference>
<feature type="domain" description="PPM-type phosphatase" evidence="2">
    <location>
        <begin position="62"/>
        <end position="307"/>
    </location>
</feature>
<keyword evidence="1" id="KW-0472">Membrane</keyword>
<name>A0A7S0EMD6_9CRYP</name>
<sequence length="323" mass="35241">MSLLEKGVFFAFVCSLLGCVQLSSVISLFLVGMFLLQRLTGMGVERFKDEDGFEAGSKSRPSVGYSLVQGRRPYMEDMYFSSLSFGPSGKSCFFGVFDGHSGKRASQFARDQLAKYLEVDLQQLGPREALHSAFVKTDDTFLQRAEKENLNDGSTAATALLIGRELYVANAGDSRAILCCGQSAIPMSVDHKPDRPSERERIEQAGGTVVYFGCARVNGILATSRGIGDRELKNWVIAEPEIRYKKLEPGDDFLVMATDGLWDVMTNVQVASIVAGEKTAQTAAKKLTSEALKLGSMDNVTALVVDLREMLTDMGPSTVDKPQ</sequence>
<proteinExistence type="predicted"/>
<dbReference type="PROSITE" id="PS51746">
    <property type="entry name" value="PPM_2"/>
    <property type="match status" value="1"/>
</dbReference>
<organism evidence="3">
    <name type="scientific">Hanusia phi</name>
    <dbReference type="NCBI Taxonomy" id="3032"/>
    <lineage>
        <taxon>Eukaryota</taxon>
        <taxon>Cryptophyceae</taxon>
        <taxon>Pyrenomonadales</taxon>
        <taxon>Geminigeraceae</taxon>
        <taxon>Hanusia</taxon>
    </lineage>
</organism>
<keyword evidence="1" id="KW-1133">Transmembrane helix</keyword>
<reference evidence="3" key="1">
    <citation type="submission" date="2021-01" db="EMBL/GenBank/DDBJ databases">
        <authorList>
            <person name="Corre E."/>
            <person name="Pelletier E."/>
            <person name="Niang G."/>
            <person name="Scheremetjew M."/>
            <person name="Finn R."/>
            <person name="Kale V."/>
            <person name="Holt S."/>
            <person name="Cochrane G."/>
            <person name="Meng A."/>
            <person name="Brown T."/>
            <person name="Cohen L."/>
        </authorList>
    </citation>
    <scope>NUCLEOTIDE SEQUENCE</scope>
    <source>
        <strain evidence="3">CCMP325</strain>
    </source>
</reference>
<dbReference type="EMBL" id="HBEO01019726">
    <property type="protein sequence ID" value="CAD8489396.1"/>
    <property type="molecule type" value="Transcribed_RNA"/>
</dbReference>
<dbReference type="CDD" id="cd00143">
    <property type="entry name" value="PP2Cc"/>
    <property type="match status" value="1"/>
</dbReference>
<dbReference type="Gene3D" id="3.60.40.10">
    <property type="entry name" value="PPM-type phosphatase domain"/>
    <property type="match status" value="1"/>
</dbReference>
<dbReference type="SUPFAM" id="SSF81606">
    <property type="entry name" value="PP2C-like"/>
    <property type="match status" value="1"/>
</dbReference>
<feature type="transmembrane region" description="Helical" evidence="1">
    <location>
        <begin position="6"/>
        <end position="36"/>
    </location>
</feature>
<dbReference type="SMART" id="SM00332">
    <property type="entry name" value="PP2Cc"/>
    <property type="match status" value="1"/>
</dbReference>